<dbReference type="SUPFAM" id="SSF52096">
    <property type="entry name" value="ClpP/crotonase"/>
    <property type="match status" value="1"/>
</dbReference>
<feature type="domain" description="PDZ" evidence="6">
    <location>
        <begin position="101"/>
        <end position="167"/>
    </location>
</feature>
<dbReference type="Gene3D" id="2.30.42.10">
    <property type="match status" value="1"/>
</dbReference>
<dbReference type="GO" id="GO:0007165">
    <property type="term" value="P:signal transduction"/>
    <property type="evidence" value="ECO:0007669"/>
    <property type="project" value="TreeGrafter"/>
</dbReference>
<dbReference type="InterPro" id="IPR036034">
    <property type="entry name" value="PDZ_sf"/>
</dbReference>
<dbReference type="InterPro" id="IPR004447">
    <property type="entry name" value="Peptidase_S41A"/>
</dbReference>
<dbReference type="CDD" id="cd06782">
    <property type="entry name" value="cpPDZ_CPP-like"/>
    <property type="match status" value="1"/>
</dbReference>
<keyword evidence="8" id="KW-1185">Reference proteome</keyword>
<dbReference type="OrthoDB" id="9812068at2"/>
<dbReference type="Gene3D" id="3.30.750.44">
    <property type="match status" value="1"/>
</dbReference>
<dbReference type="InterPro" id="IPR001478">
    <property type="entry name" value="PDZ"/>
</dbReference>
<accession>A0A097AT19</accession>
<sequence>MAKKKFYALIVVLLLVTNIITFTVANVVSVVLPNGKVIVPREEYQLMKEYSKLFDIRQILINRYVDKTDPSKLLDGALKGMASSLGDPYTVYMDKKEFSDFMTQTTGTYGGIGIVVAVDKEDHIVVVSPIKNTPGERAGIKSGDIIVEVNNKKVSGKNLDEAVSIMKGPQGTKVTLTIMRDGKTFTKTITREIIKLETVYEDMLPDKIGYIKITMFDQSTSNDFKSALNKLKSQGMKGLIIDLRDNPGGLLEECVNIANMLLPKGVIVTTKGRIDSQEYYSKGPGLGMPLAVLVNKGSASASEILAGAIKDRKAGVLVGTTTFGKGLVQTVVDFKDGTGLKYTVAKYYTPNGTNIQGKGIEPNYVVELPSDYTPKDTLDLKGDTQLIKAFEIIKREIK</sequence>
<evidence type="ECO:0000259" key="6">
    <source>
        <dbReference type="PROSITE" id="PS50106"/>
    </source>
</evidence>
<dbReference type="Proteomes" id="UP000029669">
    <property type="component" value="Chromosome"/>
</dbReference>
<dbReference type="CDD" id="cd07560">
    <property type="entry name" value="Peptidase_S41_CPP"/>
    <property type="match status" value="1"/>
</dbReference>
<dbReference type="GO" id="GO:0006508">
    <property type="term" value="P:proteolysis"/>
    <property type="evidence" value="ECO:0007669"/>
    <property type="project" value="UniProtKB-KW"/>
</dbReference>
<evidence type="ECO:0000256" key="4">
    <source>
        <dbReference type="ARBA" id="ARBA00022825"/>
    </source>
</evidence>
<keyword evidence="3 5" id="KW-0378">Hydrolase</keyword>
<evidence type="ECO:0000256" key="1">
    <source>
        <dbReference type="ARBA" id="ARBA00009179"/>
    </source>
</evidence>
<evidence type="ECO:0000256" key="3">
    <source>
        <dbReference type="ARBA" id="ARBA00022801"/>
    </source>
</evidence>
<comment type="similarity">
    <text evidence="1 5">Belongs to the peptidase S41A family.</text>
</comment>
<dbReference type="InterPro" id="IPR055210">
    <property type="entry name" value="CtpA/B_N"/>
</dbReference>
<dbReference type="EMBL" id="CP009170">
    <property type="protein sequence ID" value="AIS52954.1"/>
    <property type="molecule type" value="Genomic_DNA"/>
</dbReference>
<dbReference type="GO" id="GO:0004252">
    <property type="term" value="F:serine-type endopeptidase activity"/>
    <property type="evidence" value="ECO:0007669"/>
    <property type="project" value="UniProtKB-EC"/>
</dbReference>
<dbReference type="HOGENOM" id="CLU_017295_3_2_9"/>
<evidence type="ECO:0000313" key="8">
    <source>
        <dbReference type="Proteomes" id="UP000029669"/>
    </source>
</evidence>
<dbReference type="SUPFAM" id="SSF50156">
    <property type="entry name" value="PDZ domain-like"/>
    <property type="match status" value="1"/>
</dbReference>
<dbReference type="InterPro" id="IPR005151">
    <property type="entry name" value="Tail-specific_protease"/>
</dbReference>
<organism evidence="7 8">
    <name type="scientific">Thermoanaerobacter kivui</name>
    <name type="common">Acetogenium kivui</name>
    <dbReference type="NCBI Taxonomy" id="2325"/>
    <lineage>
        <taxon>Bacteria</taxon>
        <taxon>Bacillati</taxon>
        <taxon>Bacillota</taxon>
        <taxon>Clostridia</taxon>
        <taxon>Thermoanaerobacterales</taxon>
        <taxon>Thermoanaerobacteraceae</taxon>
        <taxon>Thermoanaerobacter</taxon>
    </lineage>
</organism>
<proteinExistence type="inferred from homology"/>
<dbReference type="PANTHER" id="PTHR32060:SF30">
    <property type="entry name" value="CARBOXY-TERMINAL PROCESSING PROTEASE CTPA"/>
    <property type="match status" value="1"/>
</dbReference>
<evidence type="ECO:0000256" key="5">
    <source>
        <dbReference type="RuleBase" id="RU004404"/>
    </source>
</evidence>
<reference evidence="8" key="1">
    <citation type="journal article" date="2015" name="Genome Announc.">
        <title>Whole-Genome Sequences of 80 Environmental and Clinical Isolates of Burkholderia pseudomallei.</title>
        <authorList>
            <person name="Johnson S.L."/>
            <person name="Baker A.L."/>
            <person name="Chain P.S."/>
            <person name="Currie B.J."/>
            <person name="Daligault H.E."/>
            <person name="Davenport K.W."/>
            <person name="Davis C.B."/>
            <person name="Inglis T.J."/>
            <person name="Kaestli M."/>
            <person name="Koren S."/>
            <person name="Mayo M."/>
            <person name="Merritt A.J."/>
            <person name="Price E.P."/>
            <person name="Sarovich D.S."/>
            <person name="Warner J."/>
            <person name="Rosovitz M.J."/>
        </authorList>
    </citation>
    <scope>NUCLEOTIDE SEQUENCE [LARGE SCALE GENOMIC DNA]</scope>
    <source>
        <strain evidence="8">DSM 2030</strain>
    </source>
</reference>
<keyword evidence="4 5" id="KW-0720">Serine protease</keyword>
<dbReference type="PANTHER" id="PTHR32060">
    <property type="entry name" value="TAIL-SPECIFIC PROTEASE"/>
    <property type="match status" value="1"/>
</dbReference>
<dbReference type="InterPro" id="IPR041489">
    <property type="entry name" value="PDZ_6"/>
</dbReference>
<dbReference type="FunFam" id="2.30.42.10:FF:000063">
    <property type="entry name" value="Peptidase, S41 family"/>
    <property type="match status" value="1"/>
</dbReference>
<dbReference type="KEGG" id="tki:TKV_c18030"/>
<name>A0A097AT19_THEKI</name>
<dbReference type="InterPro" id="IPR029045">
    <property type="entry name" value="ClpP/crotonase-like_dom_sf"/>
</dbReference>
<protein>
    <submittedName>
        <fullName evidence="7">Carboxy-terminal-processing protease CtpA</fullName>
        <ecNumber evidence="7">3.4.21.102</ecNumber>
    </submittedName>
</protein>
<dbReference type="RefSeq" id="WP_049685611.1">
    <property type="nucleotide sequence ID" value="NZ_CP009170.1"/>
</dbReference>
<dbReference type="STRING" id="2325.TKV_c18030"/>
<dbReference type="Pfam" id="PF22694">
    <property type="entry name" value="CtpB_N-like"/>
    <property type="match status" value="1"/>
</dbReference>
<dbReference type="Pfam" id="PF03572">
    <property type="entry name" value="Peptidase_S41"/>
    <property type="match status" value="1"/>
</dbReference>
<evidence type="ECO:0000256" key="2">
    <source>
        <dbReference type="ARBA" id="ARBA00022670"/>
    </source>
</evidence>
<gene>
    <name evidence="7" type="primary">ctpA</name>
    <name evidence="7" type="ORF">TKV_c18030</name>
</gene>
<dbReference type="NCBIfam" id="TIGR00225">
    <property type="entry name" value="prc"/>
    <property type="match status" value="1"/>
</dbReference>
<evidence type="ECO:0000313" key="7">
    <source>
        <dbReference type="EMBL" id="AIS52954.1"/>
    </source>
</evidence>
<dbReference type="GO" id="GO:0030288">
    <property type="term" value="C:outer membrane-bounded periplasmic space"/>
    <property type="evidence" value="ECO:0007669"/>
    <property type="project" value="TreeGrafter"/>
</dbReference>
<dbReference type="SMART" id="SM00245">
    <property type="entry name" value="TSPc"/>
    <property type="match status" value="1"/>
</dbReference>
<keyword evidence="2 5" id="KW-0645">Protease</keyword>
<dbReference type="eggNOG" id="COG0793">
    <property type="taxonomic scope" value="Bacteria"/>
</dbReference>
<dbReference type="AlphaFoldDB" id="A0A097AT19"/>
<dbReference type="Pfam" id="PF17820">
    <property type="entry name" value="PDZ_6"/>
    <property type="match status" value="1"/>
</dbReference>
<dbReference type="PROSITE" id="PS50106">
    <property type="entry name" value="PDZ"/>
    <property type="match status" value="1"/>
</dbReference>
<dbReference type="EC" id="3.4.21.102" evidence="7"/>
<dbReference type="SMART" id="SM00228">
    <property type="entry name" value="PDZ"/>
    <property type="match status" value="1"/>
</dbReference>
<dbReference type="Gene3D" id="3.90.226.10">
    <property type="entry name" value="2-enoyl-CoA Hydratase, Chain A, domain 1"/>
    <property type="match status" value="1"/>
</dbReference>